<keyword evidence="5 10" id="KW-0450">Lipoyl</keyword>
<dbReference type="FunFam" id="3.30.559.10:FF:000007">
    <property type="entry name" value="Dihydrolipoamide acetyltransferase component of pyruvate dehydrogenase complex"/>
    <property type="match status" value="1"/>
</dbReference>
<comment type="similarity">
    <text evidence="3 10">Belongs to the 2-oxoacid dehydrogenase family.</text>
</comment>
<evidence type="ECO:0000256" key="10">
    <source>
        <dbReference type="RuleBase" id="RU003423"/>
    </source>
</evidence>
<dbReference type="AlphaFoldDB" id="A0A0J9X8G6"/>
<feature type="region of interest" description="Disordered" evidence="11">
    <location>
        <begin position="103"/>
        <end position="140"/>
    </location>
</feature>
<keyword evidence="7" id="KW-0496">Mitochondrion</keyword>
<evidence type="ECO:0000256" key="11">
    <source>
        <dbReference type="SAM" id="MobiDB-lite"/>
    </source>
</evidence>
<dbReference type="PROSITE" id="PS51826">
    <property type="entry name" value="PSBD"/>
    <property type="match status" value="1"/>
</dbReference>
<dbReference type="Proteomes" id="UP000242525">
    <property type="component" value="Unassembled WGS sequence"/>
</dbReference>
<dbReference type="Pfam" id="PF00198">
    <property type="entry name" value="2-oxoacid_dh"/>
    <property type="match status" value="1"/>
</dbReference>
<evidence type="ECO:0000256" key="3">
    <source>
        <dbReference type="ARBA" id="ARBA00007317"/>
    </source>
</evidence>
<dbReference type="EC" id="2.3.1.-" evidence="10"/>
<dbReference type="Pfam" id="PF00364">
    <property type="entry name" value="Biotin_lipoyl"/>
    <property type="match status" value="1"/>
</dbReference>
<dbReference type="InterPro" id="IPR036625">
    <property type="entry name" value="E3-bd_dom_sf"/>
</dbReference>
<name>A0A0J9X8G6_GEOCN</name>
<dbReference type="FunFam" id="4.10.320.10:FF:000002">
    <property type="entry name" value="Dihydrolipoamide acetyltransferase component of pyruvate dehydrogenase complex"/>
    <property type="match status" value="1"/>
</dbReference>
<dbReference type="EMBL" id="CCBN010000005">
    <property type="protein sequence ID" value="CDO53710.1"/>
    <property type="molecule type" value="Genomic_DNA"/>
</dbReference>
<dbReference type="Pfam" id="PF02817">
    <property type="entry name" value="E3_binding"/>
    <property type="match status" value="1"/>
</dbReference>
<dbReference type="GO" id="GO:0016407">
    <property type="term" value="F:acetyltransferase activity"/>
    <property type="evidence" value="ECO:0007669"/>
    <property type="project" value="TreeGrafter"/>
</dbReference>
<reference evidence="14" key="1">
    <citation type="submission" date="2014-03" db="EMBL/GenBank/DDBJ databases">
        <authorList>
            <person name="Casaregola S."/>
        </authorList>
    </citation>
    <scope>NUCLEOTIDE SEQUENCE [LARGE SCALE GENOMIC DNA]</scope>
    <source>
        <strain evidence="14">CLIB 918</strain>
    </source>
</reference>
<dbReference type="PROSITE" id="PS00189">
    <property type="entry name" value="LIPOYL"/>
    <property type="match status" value="1"/>
</dbReference>
<dbReference type="InterPro" id="IPR050743">
    <property type="entry name" value="2-oxoacid_DH_E2_comp"/>
</dbReference>
<dbReference type="OrthoDB" id="15567at2759"/>
<evidence type="ECO:0000256" key="8">
    <source>
        <dbReference type="ARBA" id="ARBA00023315"/>
    </source>
</evidence>
<evidence type="ECO:0000256" key="4">
    <source>
        <dbReference type="ARBA" id="ARBA00022679"/>
    </source>
</evidence>
<sequence>MSQSRMVNLASTRAFHLSRSSFFLKPFYLADIGEGIKECEVIQWFVEPGARIEEFDPICEVQSDKASVEITSRYNGVVKTLHYDVGQMALVGKPLVDIDVADAEGSESPAETAQEEAKSAPETGAAAPVATPSPENPKIAANKSLATPSVRRVSRELNVDITQVNGTGKDGRVLKEDVLAYHRALESGAAPEPVENANPVSPASAAAVAPAPVSQEEVLQPLTPLQSQMFKTMTNSLAIPHFLYTDEVQLDRLTALRTRFNTLLASSEPDLGKISYMPFFIKALSAAVAEYPIINSRVTADSTGKPALATRTFHNIGVAMATPAGLFVPNIKNVDRLSIIEIARELARLQVAAKTGRFAAADLRGGTISLSNIGNVGGTYLAPVVVDSEVAILGLGQARVLPRYRDTKNPTEIVPTQVVNTSWSGDHRVLDGVTMARTADRFKRIVEDPELLLLSLK</sequence>
<accession>A0A0J9X8G6</accession>
<keyword evidence="8 10" id="KW-0012">Acyltransferase</keyword>
<dbReference type="GO" id="GO:0005759">
    <property type="term" value="C:mitochondrial matrix"/>
    <property type="evidence" value="ECO:0007669"/>
    <property type="project" value="UniProtKB-SubCell"/>
</dbReference>
<evidence type="ECO:0000256" key="9">
    <source>
        <dbReference type="ARBA" id="ARBA00051775"/>
    </source>
</evidence>
<dbReference type="InterPro" id="IPR000089">
    <property type="entry name" value="Biotin_lipoyl"/>
</dbReference>
<dbReference type="FunFam" id="2.40.50.100:FF:000013">
    <property type="entry name" value="Dihydrolipoamide acetyltransferase component of pyruvate dehydrogenase complex"/>
    <property type="match status" value="1"/>
</dbReference>
<dbReference type="Gene3D" id="2.40.50.100">
    <property type="match status" value="1"/>
</dbReference>
<evidence type="ECO:0000256" key="6">
    <source>
        <dbReference type="ARBA" id="ARBA00022946"/>
    </source>
</evidence>
<comment type="cofactor">
    <cofactor evidence="1 10">
        <name>(R)-lipoate</name>
        <dbReference type="ChEBI" id="CHEBI:83088"/>
    </cofactor>
</comment>
<feature type="domain" description="Peripheral subunit-binding (PSBD)" evidence="13">
    <location>
        <begin position="145"/>
        <end position="182"/>
    </location>
</feature>
<organism evidence="14 15">
    <name type="scientific">Geotrichum candidum</name>
    <name type="common">Oospora lactis</name>
    <name type="synonym">Dipodascus geotrichum</name>
    <dbReference type="NCBI Taxonomy" id="1173061"/>
    <lineage>
        <taxon>Eukaryota</taxon>
        <taxon>Fungi</taxon>
        <taxon>Dikarya</taxon>
        <taxon>Ascomycota</taxon>
        <taxon>Saccharomycotina</taxon>
        <taxon>Dipodascomycetes</taxon>
        <taxon>Dipodascales</taxon>
        <taxon>Dipodascaceae</taxon>
        <taxon>Geotrichum</taxon>
    </lineage>
</organism>
<keyword evidence="14" id="KW-0670">Pyruvate</keyword>
<dbReference type="CDD" id="cd06849">
    <property type="entry name" value="lipoyl_domain"/>
    <property type="match status" value="1"/>
</dbReference>
<dbReference type="InterPro" id="IPR023213">
    <property type="entry name" value="CAT-like_dom_sf"/>
</dbReference>
<evidence type="ECO:0000256" key="7">
    <source>
        <dbReference type="ARBA" id="ARBA00023128"/>
    </source>
</evidence>
<keyword evidence="4 10" id="KW-0808">Transferase</keyword>
<dbReference type="GO" id="GO:0043754">
    <property type="term" value="F:dihydrolipoamide branched chain acyltransferase activity"/>
    <property type="evidence" value="ECO:0007669"/>
    <property type="project" value="UniProtKB-EC"/>
</dbReference>
<keyword evidence="15" id="KW-1185">Reference proteome</keyword>
<evidence type="ECO:0000256" key="2">
    <source>
        <dbReference type="ARBA" id="ARBA00004305"/>
    </source>
</evidence>
<evidence type="ECO:0000313" key="15">
    <source>
        <dbReference type="Proteomes" id="UP000242525"/>
    </source>
</evidence>
<proteinExistence type="inferred from homology"/>
<dbReference type="GO" id="GO:0045333">
    <property type="term" value="P:cellular respiration"/>
    <property type="evidence" value="ECO:0007669"/>
    <property type="project" value="UniProtKB-ARBA"/>
</dbReference>
<dbReference type="InterPro" id="IPR004167">
    <property type="entry name" value="PSBD"/>
</dbReference>
<comment type="catalytic activity">
    <reaction evidence="9">
        <text>N(6)-[(R)-dihydrolipoyl]-L-lysyl-[protein] + 2-methylpropanoyl-CoA = N(6)-[(R)-S(8)-2-methylpropanoyldihydrolipoyl]-L-lysyl-[protein] + CoA</text>
        <dbReference type="Rhea" id="RHEA:18865"/>
        <dbReference type="Rhea" id="RHEA-COMP:10475"/>
        <dbReference type="Rhea" id="RHEA-COMP:10497"/>
        <dbReference type="ChEBI" id="CHEBI:57287"/>
        <dbReference type="ChEBI" id="CHEBI:57338"/>
        <dbReference type="ChEBI" id="CHEBI:83100"/>
        <dbReference type="ChEBI" id="CHEBI:83142"/>
        <dbReference type="EC" id="2.3.1.168"/>
    </reaction>
    <physiologicalReaction direction="left-to-right" evidence="9">
        <dbReference type="Rhea" id="RHEA:18866"/>
    </physiologicalReaction>
</comment>
<dbReference type="InterPro" id="IPR003016">
    <property type="entry name" value="2-oxoA_DH_lipoyl-BS"/>
</dbReference>
<evidence type="ECO:0000259" key="13">
    <source>
        <dbReference type="PROSITE" id="PS51826"/>
    </source>
</evidence>
<feature type="domain" description="Lipoyl-binding" evidence="12">
    <location>
        <begin position="24"/>
        <end position="99"/>
    </location>
</feature>
<evidence type="ECO:0000259" key="12">
    <source>
        <dbReference type="PROSITE" id="PS50968"/>
    </source>
</evidence>
<dbReference type="STRING" id="1173061.A0A0J9X8G6"/>
<dbReference type="SUPFAM" id="SSF47005">
    <property type="entry name" value="Peripheral subunit-binding domain of 2-oxo acid dehydrogenase complex"/>
    <property type="match status" value="1"/>
</dbReference>
<evidence type="ECO:0000256" key="5">
    <source>
        <dbReference type="ARBA" id="ARBA00022823"/>
    </source>
</evidence>
<dbReference type="PANTHER" id="PTHR43178:SF5">
    <property type="entry name" value="LIPOAMIDE ACYLTRANSFERASE COMPONENT OF BRANCHED-CHAIN ALPHA-KETO ACID DEHYDROGENASE COMPLEX, MITOCHONDRIAL"/>
    <property type="match status" value="1"/>
</dbReference>
<dbReference type="GO" id="GO:0005829">
    <property type="term" value="C:cytosol"/>
    <property type="evidence" value="ECO:0007669"/>
    <property type="project" value="UniProtKB-ARBA"/>
</dbReference>
<dbReference type="InterPro" id="IPR001078">
    <property type="entry name" value="2-oxoacid_DH_actylTfrase"/>
</dbReference>
<dbReference type="SUPFAM" id="SSF52777">
    <property type="entry name" value="CoA-dependent acyltransferases"/>
    <property type="match status" value="1"/>
</dbReference>
<dbReference type="SUPFAM" id="SSF51230">
    <property type="entry name" value="Single hybrid motif"/>
    <property type="match status" value="1"/>
</dbReference>
<dbReference type="Gene3D" id="3.30.559.10">
    <property type="entry name" value="Chloramphenicol acetyltransferase-like domain"/>
    <property type="match status" value="1"/>
</dbReference>
<gene>
    <name evidence="14" type="ORF">BN980_GECA05s05961g</name>
</gene>
<evidence type="ECO:0000313" key="14">
    <source>
        <dbReference type="EMBL" id="CDO53710.1"/>
    </source>
</evidence>
<comment type="caution">
    <text evidence="14">The sequence shown here is derived from an EMBL/GenBank/DDBJ whole genome shotgun (WGS) entry which is preliminary data.</text>
</comment>
<evidence type="ECO:0000256" key="1">
    <source>
        <dbReference type="ARBA" id="ARBA00001938"/>
    </source>
</evidence>
<dbReference type="GO" id="GO:0031405">
    <property type="term" value="F:lipoic acid binding"/>
    <property type="evidence" value="ECO:0007669"/>
    <property type="project" value="TreeGrafter"/>
</dbReference>
<dbReference type="Gene3D" id="4.10.320.10">
    <property type="entry name" value="E3-binding domain"/>
    <property type="match status" value="1"/>
</dbReference>
<protein>
    <recommendedName>
        <fullName evidence="10">Dihydrolipoamide acetyltransferase component of pyruvate dehydrogenase complex</fullName>
        <ecNumber evidence="10">2.3.1.-</ecNumber>
    </recommendedName>
</protein>
<dbReference type="InterPro" id="IPR011053">
    <property type="entry name" value="Single_hybrid_motif"/>
</dbReference>
<dbReference type="PANTHER" id="PTHR43178">
    <property type="entry name" value="DIHYDROLIPOAMIDE ACETYLTRANSFERASE COMPONENT OF PYRUVATE DEHYDROGENASE COMPLEX"/>
    <property type="match status" value="1"/>
</dbReference>
<dbReference type="PROSITE" id="PS50968">
    <property type="entry name" value="BIOTINYL_LIPOYL"/>
    <property type="match status" value="1"/>
</dbReference>
<comment type="subcellular location">
    <subcellularLocation>
        <location evidence="2">Mitochondrion matrix</location>
    </subcellularLocation>
</comment>
<keyword evidence="6" id="KW-0809">Transit peptide</keyword>